<proteinExistence type="predicted"/>
<dbReference type="InterPro" id="IPR015943">
    <property type="entry name" value="WD40/YVTN_repeat-like_dom_sf"/>
</dbReference>
<evidence type="ECO:0000313" key="3">
    <source>
        <dbReference type="EMBL" id="MBN7816776.1"/>
    </source>
</evidence>
<accession>A0ABS3CJW5</accession>
<dbReference type="Gene3D" id="2.130.10.10">
    <property type="entry name" value="YVTN repeat-like/Quinoprotein amine dehydrogenase"/>
    <property type="match status" value="4"/>
</dbReference>
<name>A0ABS3CJW5_9BACT</name>
<protein>
    <recommendedName>
        <fullName evidence="2">Sortilin N-terminal domain-containing protein</fullName>
    </recommendedName>
</protein>
<evidence type="ECO:0000313" key="4">
    <source>
        <dbReference type="Proteomes" id="UP000664480"/>
    </source>
</evidence>
<dbReference type="InterPro" id="IPR052025">
    <property type="entry name" value="Xyloglucanase_GH74"/>
</dbReference>
<dbReference type="Pfam" id="PF15902">
    <property type="entry name" value="Sortilin-Vps10"/>
    <property type="match status" value="2"/>
</dbReference>
<gene>
    <name evidence="3" type="ORF">J0A69_15110</name>
</gene>
<dbReference type="PANTHER" id="PTHR43739">
    <property type="entry name" value="XYLOGLUCANASE (EUROFUNG)"/>
    <property type="match status" value="1"/>
</dbReference>
<organism evidence="3 4">
    <name type="scientific">Algoriphagus pacificus</name>
    <dbReference type="NCBI Taxonomy" id="2811234"/>
    <lineage>
        <taxon>Bacteria</taxon>
        <taxon>Pseudomonadati</taxon>
        <taxon>Bacteroidota</taxon>
        <taxon>Cytophagia</taxon>
        <taxon>Cytophagales</taxon>
        <taxon>Cyclobacteriaceae</taxon>
        <taxon>Algoriphagus</taxon>
    </lineage>
</organism>
<comment type="caution">
    <text evidence="3">The sequence shown here is derived from an EMBL/GenBank/DDBJ whole genome shotgun (WGS) entry which is preliminary data.</text>
</comment>
<dbReference type="Gene3D" id="2.60.40.4070">
    <property type="match status" value="1"/>
</dbReference>
<sequence>MFYFSYLSSKKTILNAKLSGLIFLILFSNGILAQQPASPLVASFETYRKMKEETPFKLDWISLGPTVNSARADIVQLDETNPGTMYVGFGSGGVWKTTNHGVTWNSIFEEQSSVGIGDMELAPSNPNIIYLGTGENLKKPRNFTLPGTGMYRSDDAGETWKYIGLKDSWSIAEIEIHPTNPDIVFVAVLGHLWTKNENRGLYRTMNGGKSWEQVLYKNDVTGANEVQISPTNPQIMYASLWEVYPGISGENSGVYRSSDGGSSWEHSGNGLPSGPNIGRIGLTVSNTDPDKAYALIDNLNNARNEAAELYKTEDGGLTWNKTHKEPFKIFPGIGWYFTDVYVNPENDEEVFCLGVRLAHSKDGGKTFSFIGGEVTRMTPSLAQGLHLDQCELWINPTNPNHLALGNDGGFYVSYDKGLTWVHFNNIPTGEFYDITIDQANYTIYGGTQDDATVYGPAKELNTRFPDPWKYVWIDPWDGGDGCVTQIDPVDPSIIYYSRQHGDAMRLDKSTDEAVSIMPKLPERIKDTLVFNYMTPYFLSKYDHKTLYHGGNYLMKSTDRGDTWDAISPNLAKSSNPEKISFSTGDIAQSPLQKELLYAGTDHGAFWVSQDGGTSWEENSNGIANNYIRSISPSQHKTSRVYMAMTGINYDDLKAYVYVSEDFGKTWKSIVSNLPNEPVNVIREDPKNEEILYLGSMRGVYISIDRGKTWSFLGENIPSAAVADLEFHEPTMDLVVATHGRGIYKISLQPIYEMLEQNLSMEKDHFFEINPTPRPWYNSSGGEPDYRTIEKATFSFWLNQSKPLTISIFDESNQEVWKTDLTGNKGFNQFRWDLVVKKQSSDAPYFVHYERFLQTGNYTVKLSTGGKTLEQAFEVLEAKSPYLVRDGY</sequence>
<keyword evidence="4" id="KW-1185">Reference proteome</keyword>
<feature type="domain" description="Sortilin N-terminal" evidence="2">
    <location>
        <begin position="656"/>
        <end position="738"/>
    </location>
</feature>
<feature type="domain" description="Sortilin N-terminal" evidence="2">
    <location>
        <begin position="94"/>
        <end position="215"/>
    </location>
</feature>
<dbReference type="EMBL" id="JAFKCU010000003">
    <property type="protein sequence ID" value="MBN7816776.1"/>
    <property type="molecule type" value="Genomic_DNA"/>
</dbReference>
<dbReference type="PANTHER" id="PTHR43739:SF5">
    <property type="entry name" value="EXO-ALPHA-SIALIDASE"/>
    <property type="match status" value="1"/>
</dbReference>
<dbReference type="InterPro" id="IPR031778">
    <property type="entry name" value="Sortilin_N"/>
</dbReference>
<keyword evidence="1" id="KW-0677">Repeat</keyword>
<dbReference type="CDD" id="cd15482">
    <property type="entry name" value="Sialidase_non-viral"/>
    <property type="match status" value="2"/>
</dbReference>
<evidence type="ECO:0000259" key="2">
    <source>
        <dbReference type="Pfam" id="PF15902"/>
    </source>
</evidence>
<dbReference type="RefSeq" id="WP_206587442.1">
    <property type="nucleotide sequence ID" value="NZ_JAFKCU010000003.1"/>
</dbReference>
<dbReference type="SUPFAM" id="SSF110296">
    <property type="entry name" value="Oligoxyloglucan reducing end-specific cellobiohydrolase"/>
    <property type="match status" value="2"/>
</dbReference>
<evidence type="ECO:0000256" key="1">
    <source>
        <dbReference type="ARBA" id="ARBA00022737"/>
    </source>
</evidence>
<dbReference type="Proteomes" id="UP000664480">
    <property type="component" value="Unassembled WGS sequence"/>
</dbReference>
<reference evidence="3 4" key="1">
    <citation type="submission" date="2021-03" db="EMBL/GenBank/DDBJ databases">
        <title>novel species isolated from a fishpond in China.</title>
        <authorList>
            <person name="Lu H."/>
            <person name="Cai Z."/>
        </authorList>
    </citation>
    <scope>NUCLEOTIDE SEQUENCE [LARGE SCALE GENOMIC DNA]</scope>
    <source>
        <strain evidence="3 4">YJ13C</strain>
    </source>
</reference>